<organism evidence="1 2">
    <name type="scientific">Chionoecetes opilio</name>
    <name type="common">Atlantic snow crab</name>
    <name type="synonym">Cancer opilio</name>
    <dbReference type="NCBI Taxonomy" id="41210"/>
    <lineage>
        <taxon>Eukaryota</taxon>
        <taxon>Metazoa</taxon>
        <taxon>Ecdysozoa</taxon>
        <taxon>Arthropoda</taxon>
        <taxon>Crustacea</taxon>
        <taxon>Multicrustacea</taxon>
        <taxon>Malacostraca</taxon>
        <taxon>Eumalacostraca</taxon>
        <taxon>Eucarida</taxon>
        <taxon>Decapoda</taxon>
        <taxon>Pleocyemata</taxon>
        <taxon>Brachyura</taxon>
        <taxon>Eubrachyura</taxon>
        <taxon>Majoidea</taxon>
        <taxon>Majidae</taxon>
        <taxon>Chionoecetes</taxon>
    </lineage>
</organism>
<comment type="caution">
    <text evidence="1">The sequence shown here is derived from an EMBL/GenBank/DDBJ whole genome shotgun (WGS) entry which is preliminary data.</text>
</comment>
<name>A0A8J5CSI3_CHIOP</name>
<accession>A0A8J5CSI3</accession>
<evidence type="ECO:0008006" key="3">
    <source>
        <dbReference type="Google" id="ProtNLM"/>
    </source>
</evidence>
<dbReference type="OrthoDB" id="7480412at2759"/>
<gene>
    <name evidence="1" type="ORF">GWK47_052920</name>
</gene>
<reference evidence="1" key="1">
    <citation type="submission" date="2020-07" db="EMBL/GenBank/DDBJ databases">
        <title>The High-quality genome of the commercially important snow crab, Chionoecetes opilio.</title>
        <authorList>
            <person name="Jeong J.-H."/>
            <person name="Ryu S."/>
        </authorList>
    </citation>
    <scope>NUCLEOTIDE SEQUENCE</scope>
    <source>
        <strain evidence="1">MADBK_172401_WGS</strain>
        <tissue evidence="1">Digestive gland</tissue>
    </source>
</reference>
<evidence type="ECO:0000313" key="1">
    <source>
        <dbReference type="EMBL" id="KAG0718187.1"/>
    </source>
</evidence>
<dbReference type="Proteomes" id="UP000770661">
    <property type="component" value="Unassembled WGS sequence"/>
</dbReference>
<dbReference type="AlphaFoldDB" id="A0A8J5CSI3"/>
<sequence>MDWVLGKVVDQSDCGATSLGNTKITNLVVADVAIFFAESLEVLVIALEALNEKAKPLGLNVSWLKTKVQALMSSGPTATEGINSTRLSNTMGKKHESWCSEKQRNKLLEQARFPALSHAAWVDVFAKYNTAIPSSAAVERLFSQGSDVMKAKRASI</sequence>
<keyword evidence="2" id="KW-1185">Reference proteome</keyword>
<proteinExistence type="predicted"/>
<evidence type="ECO:0000313" key="2">
    <source>
        <dbReference type="Proteomes" id="UP000770661"/>
    </source>
</evidence>
<dbReference type="EMBL" id="JACEEZ010016468">
    <property type="protein sequence ID" value="KAG0718187.1"/>
    <property type="molecule type" value="Genomic_DNA"/>
</dbReference>
<protein>
    <recommendedName>
        <fullName evidence="3">HAT C-terminal dimerisation domain-containing protein</fullName>
    </recommendedName>
</protein>